<dbReference type="EMBL" id="JF974320">
    <property type="protein sequence ID" value="AET84899.1"/>
    <property type="molecule type" value="Genomic_DNA"/>
</dbReference>
<name>G9E672_MPSP1</name>
<protein>
    <submittedName>
        <fullName evidence="6">Uncharacterized protein</fullName>
    </submittedName>
</protein>
<proteinExistence type="predicted"/>
<evidence type="ECO:0000313" key="7">
    <source>
        <dbReference type="Proteomes" id="UP000232710"/>
    </source>
</evidence>
<dbReference type="Gene3D" id="1.20.1280.290">
    <property type="match status" value="1"/>
</dbReference>
<feature type="transmembrane region" description="Helical" evidence="5">
    <location>
        <begin position="37"/>
        <end position="56"/>
    </location>
</feature>
<reference evidence="6 7" key="1">
    <citation type="submission" date="2010-12" db="EMBL/GenBank/DDBJ databases">
        <title>The Genome Sequence of Micromonas pusilla virus SP1.</title>
        <authorList>
            <consortium name="The Broad Institute Genome Sequencing Platform"/>
            <person name="Henn M.R."/>
            <person name="Suttle C."/>
            <person name="Winget D."/>
            <person name="Chan A."/>
            <person name="Levin J."/>
            <person name="Malboeuf C."/>
            <person name="Casali M."/>
            <person name="Russ C."/>
            <person name="Lennon N."/>
            <person name="Chapman S.B."/>
            <person name="Erlich R."/>
            <person name="Young S.K."/>
            <person name="Yandava C."/>
            <person name="Zeng Q."/>
            <person name="Alvarado L."/>
            <person name="Anderson S."/>
            <person name="Berlin A."/>
            <person name="Chen Z."/>
            <person name="Freedman E."/>
            <person name="Gellesch M."/>
            <person name="Goldberg J."/>
            <person name="Green L."/>
            <person name="Griggs A."/>
            <person name="Gujja S."/>
            <person name="Heilman E.R."/>
            <person name="Heiman D."/>
            <person name="Hollinger A."/>
            <person name="Howarth C."/>
            <person name="Larson L."/>
            <person name="Mehta T."/>
            <person name="Pearson M."/>
            <person name="Roberts A."/>
            <person name="Ryan E."/>
            <person name="Saif S."/>
            <person name="Shea T."/>
            <person name="Shenoy N."/>
            <person name="Sisk P."/>
            <person name="Stolte C."/>
            <person name="Sykes S."/>
            <person name="White J."/>
            <person name="Haas B."/>
            <person name="Nusbaum C."/>
            <person name="Birren B."/>
        </authorList>
    </citation>
    <scope>NUCLEOTIDE SEQUENCE [LARGE SCALE GENOMIC DNA]</scope>
    <source>
        <strain evidence="6 7">SP1</strain>
    </source>
</reference>
<gene>
    <name evidence="6" type="ORF">MPXG_00101</name>
</gene>
<evidence type="ECO:0000256" key="4">
    <source>
        <dbReference type="ARBA" id="ARBA00023136"/>
    </source>
</evidence>
<keyword evidence="3 5" id="KW-1133">Transmembrane helix</keyword>
<accession>G9E672</accession>
<keyword evidence="4 5" id="KW-0472">Membrane</keyword>
<organismHost>
    <name type="scientific">Micromonas pusilla</name>
    <name type="common">Picoplanktonic green alga</name>
    <name type="synonym">Chromulina pusilla</name>
    <dbReference type="NCBI Taxonomy" id="38833"/>
</organismHost>
<evidence type="ECO:0000313" key="6">
    <source>
        <dbReference type="EMBL" id="AET84899.1"/>
    </source>
</evidence>
<evidence type="ECO:0000256" key="3">
    <source>
        <dbReference type="ARBA" id="ARBA00022989"/>
    </source>
</evidence>
<dbReference type="InterPro" id="IPR006603">
    <property type="entry name" value="PQ-loop_rpt"/>
</dbReference>
<evidence type="ECO:0000256" key="1">
    <source>
        <dbReference type="ARBA" id="ARBA00004141"/>
    </source>
</evidence>
<comment type="subcellular location">
    <subcellularLocation>
        <location evidence="1">Membrane</location>
        <topology evidence="1">Multi-pass membrane protein</topology>
    </subcellularLocation>
</comment>
<dbReference type="Pfam" id="PF04193">
    <property type="entry name" value="PQ-loop"/>
    <property type="match status" value="1"/>
</dbReference>
<sequence>MDTDAFVNWIGLVSAILISIMFIPQVVHVHKTKDTHAINYTFLGINVVASILGLVYSIHFNIVPMIVANTSAGLFSVSLAGMKFVNGLKEETPEYDISTPDV</sequence>
<evidence type="ECO:0000256" key="5">
    <source>
        <dbReference type="SAM" id="Phobius"/>
    </source>
</evidence>
<keyword evidence="7" id="KW-1185">Reference proteome</keyword>
<dbReference type="Proteomes" id="UP000232710">
    <property type="component" value="Segment"/>
</dbReference>
<dbReference type="GO" id="GO:0016020">
    <property type="term" value="C:membrane"/>
    <property type="evidence" value="ECO:0007669"/>
    <property type="project" value="UniProtKB-SubCell"/>
</dbReference>
<keyword evidence="2 5" id="KW-0812">Transmembrane</keyword>
<evidence type="ECO:0000256" key="2">
    <source>
        <dbReference type="ARBA" id="ARBA00022692"/>
    </source>
</evidence>
<feature type="transmembrane region" description="Helical" evidence="5">
    <location>
        <begin position="6"/>
        <end position="25"/>
    </location>
</feature>
<organism evidence="6 7">
    <name type="scientific">Micromonas pusilla virus SP1</name>
    <name type="common">MpV-SP1</name>
    <dbReference type="NCBI Taxonomy" id="373996"/>
    <lineage>
        <taxon>Viruses</taxon>
        <taxon>Varidnaviria</taxon>
        <taxon>Bamfordvirae</taxon>
        <taxon>Nucleocytoviricota</taxon>
        <taxon>Megaviricetes</taxon>
        <taxon>Algavirales</taxon>
        <taxon>Phycodnaviridae</taxon>
        <taxon>Prasinovirus</taxon>
        <taxon>Prasinovirus micromonas</taxon>
    </lineage>
</organism>